<reference evidence="2 3" key="1">
    <citation type="journal article" date="2018" name="Mol. Genet. Genomics">
        <title>The red deer Cervus elaphus genome CerEla1.0: sequencing, annotating, genes, and chromosomes.</title>
        <authorList>
            <person name="Bana N.A."/>
            <person name="Nyiri A."/>
            <person name="Nagy J."/>
            <person name="Frank K."/>
            <person name="Nagy T."/>
            <person name="Steger V."/>
            <person name="Schiller M."/>
            <person name="Lakatos P."/>
            <person name="Sugar L."/>
            <person name="Horn P."/>
            <person name="Barta E."/>
            <person name="Orosz L."/>
        </authorList>
    </citation>
    <scope>NUCLEOTIDE SEQUENCE [LARGE SCALE GENOMIC DNA]</scope>
    <source>
        <strain evidence="2">Hungarian</strain>
    </source>
</reference>
<gene>
    <name evidence="2" type="ORF">Celaphus_00018039</name>
</gene>
<name>A0A212C8D9_CEREH</name>
<keyword evidence="3" id="KW-1185">Reference proteome</keyword>
<dbReference type="Gene3D" id="3.90.1150.10">
    <property type="entry name" value="Aspartate Aminotransferase, domain 1"/>
    <property type="match status" value="1"/>
</dbReference>
<dbReference type="AlphaFoldDB" id="A0A212C8D9"/>
<feature type="compositionally biased region" description="Low complexity" evidence="1">
    <location>
        <begin position="46"/>
        <end position="55"/>
    </location>
</feature>
<feature type="region of interest" description="Disordered" evidence="1">
    <location>
        <begin position="36"/>
        <end position="63"/>
    </location>
</feature>
<dbReference type="Gene3D" id="3.40.640.10">
    <property type="entry name" value="Type I PLP-dependent aspartate aminotransferase-like (Major domain)"/>
    <property type="match status" value="1"/>
</dbReference>
<proteinExistence type="predicted"/>
<protein>
    <submittedName>
        <fullName evidence="2">Uncharacterized protein</fullName>
    </submittedName>
</protein>
<dbReference type="OrthoDB" id="691673at2759"/>
<comment type="caution">
    <text evidence="2">The sequence shown here is derived from an EMBL/GenBank/DDBJ whole genome shotgun (WGS) entry which is preliminary data.</text>
</comment>
<evidence type="ECO:0000256" key="1">
    <source>
        <dbReference type="SAM" id="MobiDB-lite"/>
    </source>
</evidence>
<dbReference type="Proteomes" id="UP000242450">
    <property type="component" value="Chromosome 25"/>
</dbReference>
<organism evidence="2 3">
    <name type="scientific">Cervus elaphus hippelaphus</name>
    <name type="common">European red deer</name>
    <dbReference type="NCBI Taxonomy" id="46360"/>
    <lineage>
        <taxon>Eukaryota</taxon>
        <taxon>Metazoa</taxon>
        <taxon>Chordata</taxon>
        <taxon>Craniata</taxon>
        <taxon>Vertebrata</taxon>
        <taxon>Euteleostomi</taxon>
        <taxon>Mammalia</taxon>
        <taxon>Eutheria</taxon>
        <taxon>Laurasiatheria</taxon>
        <taxon>Artiodactyla</taxon>
        <taxon>Ruminantia</taxon>
        <taxon>Pecora</taxon>
        <taxon>Cervidae</taxon>
        <taxon>Cervinae</taxon>
        <taxon>Cervus</taxon>
    </lineage>
</organism>
<sequence>MRGQGLRNQSTHSQLMEMMTIEDCNIQLIPTQALATEPDTGRAEEQSGQSGAESSLGPLNLSTGLPPTVWGHGWPGAPTNCSALPRTLGVMSELGSEPIIQVAQPPSSSTDDKSCHGDEYQEDKNTLGFINPGTDEHKLCTDLMTEILSRRDRAIISEEEVTLFLTYYCKAGAHLDPENFVFLNDCCSVFSILATVLCDPIKAFLTPHSLLCFQLCVKVELMLVR</sequence>
<dbReference type="InterPro" id="IPR015421">
    <property type="entry name" value="PyrdxlP-dep_Trfase_major"/>
</dbReference>
<evidence type="ECO:0000313" key="2">
    <source>
        <dbReference type="EMBL" id="OWK02256.1"/>
    </source>
</evidence>
<dbReference type="EMBL" id="MKHE01000025">
    <property type="protein sequence ID" value="OWK02256.1"/>
    <property type="molecule type" value="Genomic_DNA"/>
</dbReference>
<accession>A0A212C8D9</accession>
<evidence type="ECO:0000313" key="3">
    <source>
        <dbReference type="Proteomes" id="UP000242450"/>
    </source>
</evidence>
<dbReference type="InterPro" id="IPR015422">
    <property type="entry name" value="PyrdxlP-dep_Trfase_small"/>
</dbReference>